<dbReference type="GO" id="GO:0005886">
    <property type="term" value="C:plasma membrane"/>
    <property type="evidence" value="ECO:0007669"/>
    <property type="project" value="InterPro"/>
</dbReference>
<dbReference type="InterPro" id="IPR007452">
    <property type="entry name" value="TamB_C"/>
</dbReference>
<keyword evidence="4" id="KW-0472">Membrane</keyword>
<organism evidence="6">
    <name type="scientific">Methyloraptor flagellatus</name>
    <dbReference type="NCBI Taxonomy" id="3162530"/>
    <lineage>
        <taxon>Bacteria</taxon>
        <taxon>Pseudomonadati</taxon>
        <taxon>Pseudomonadota</taxon>
        <taxon>Alphaproteobacteria</taxon>
        <taxon>Hyphomicrobiales</taxon>
        <taxon>Ancalomicrobiaceae</taxon>
        <taxon>Methyloraptor</taxon>
    </lineage>
</organism>
<dbReference type="PANTHER" id="PTHR36985:SF1">
    <property type="entry name" value="TRANSLOCATION AND ASSEMBLY MODULE SUBUNIT TAMB"/>
    <property type="match status" value="1"/>
</dbReference>
<keyword evidence="3" id="KW-1133">Transmembrane helix</keyword>
<name>A0AAU7X9Y8_9HYPH</name>
<proteinExistence type="predicted"/>
<protein>
    <submittedName>
        <fullName evidence="6">Translocation/assembly module TamB domain-containing protein</fullName>
    </submittedName>
</protein>
<evidence type="ECO:0000259" key="5">
    <source>
        <dbReference type="Pfam" id="PF04357"/>
    </source>
</evidence>
<feature type="domain" description="Translocation and assembly module TamB C-terminal" evidence="5">
    <location>
        <begin position="2"/>
        <end position="300"/>
    </location>
</feature>
<evidence type="ECO:0000256" key="4">
    <source>
        <dbReference type="ARBA" id="ARBA00023136"/>
    </source>
</evidence>
<gene>
    <name evidence="6" type="ORF">ABS361_16825</name>
</gene>
<evidence type="ECO:0000256" key="1">
    <source>
        <dbReference type="ARBA" id="ARBA00004167"/>
    </source>
</evidence>
<evidence type="ECO:0000256" key="2">
    <source>
        <dbReference type="ARBA" id="ARBA00022692"/>
    </source>
</evidence>
<evidence type="ECO:0000256" key="3">
    <source>
        <dbReference type="ARBA" id="ARBA00022989"/>
    </source>
</evidence>
<keyword evidence="2" id="KW-0812">Transmembrane</keyword>
<reference evidence="6" key="1">
    <citation type="submission" date="2024-06" db="EMBL/GenBank/DDBJ databases">
        <title>Methylostella associata gen. nov., sp. nov., a novel Ancalomicrobiaceae-affiliated facultatively methylotrophic bacteria that feed on methanotrophs of the genus Methylococcus.</title>
        <authorList>
            <person name="Saltykova V."/>
            <person name="Danilova O.V."/>
            <person name="Oshkin I.Y."/>
            <person name="Belova S.E."/>
            <person name="Pimenov N.V."/>
            <person name="Dedysh S.N."/>
        </authorList>
    </citation>
    <scope>NUCLEOTIDE SEQUENCE</scope>
    <source>
        <strain evidence="6">S20</strain>
    </source>
</reference>
<comment type="subcellular location">
    <subcellularLocation>
        <location evidence="1">Membrane</location>
        <topology evidence="1">Single-pass membrane protein</topology>
    </subcellularLocation>
</comment>
<accession>A0AAU7X9Y8</accession>
<dbReference type="PANTHER" id="PTHR36985">
    <property type="entry name" value="TRANSLOCATION AND ASSEMBLY MODULE SUBUNIT TAMB"/>
    <property type="match status" value="1"/>
</dbReference>
<dbReference type="KEGG" id="mflg:ABS361_16825"/>
<dbReference type="GO" id="GO:0097347">
    <property type="term" value="C:TAM protein secretion complex"/>
    <property type="evidence" value="ECO:0007669"/>
    <property type="project" value="TreeGrafter"/>
</dbReference>
<dbReference type="GO" id="GO:0009306">
    <property type="term" value="P:protein secretion"/>
    <property type="evidence" value="ECO:0007669"/>
    <property type="project" value="InterPro"/>
</dbReference>
<sequence>MTVRGPLAGAPTIGGTITVDRAEITIPERFSGRVTMLDVRQIAPPPKVARTLAKARAAITPRSTAKSATGVVLALTIDAPARVFVRGRGLDTELGGRITLAGPVEAVRPVGAFQMIRGRLDVIGQRIDFTRGVVTLTGSLDPDIDFAAEAVRGSITITARVTGKASDPQIALTSSEDLPQDEILARFLFGQSITQLSPFQVVRLTVAVAQLAGGGQSADLVGKIRKSTGLDDLDIVTDSSGGTAVKVGRYLSDNIYFGVTTGGAGQTNATINLDITKNLKARGEAGTEGSSLGVFFEKEY</sequence>
<dbReference type="RefSeq" id="WP_407048824.1">
    <property type="nucleotide sequence ID" value="NZ_CP158568.1"/>
</dbReference>
<dbReference type="Pfam" id="PF04357">
    <property type="entry name" value="TamB"/>
    <property type="match status" value="1"/>
</dbReference>
<evidence type="ECO:0000313" key="6">
    <source>
        <dbReference type="EMBL" id="XBY43722.1"/>
    </source>
</evidence>
<dbReference type="AlphaFoldDB" id="A0AAU7X9Y8"/>
<dbReference type="EMBL" id="CP158568">
    <property type="protein sequence ID" value="XBY43722.1"/>
    <property type="molecule type" value="Genomic_DNA"/>
</dbReference>